<dbReference type="EMBL" id="AEYH02000785">
    <property type="protein sequence ID" value="KFG53742.1"/>
    <property type="molecule type" value="Genomic_DNA"/>
</dbReference>
<keyword evidence="2" id="KW-0812">Transmembrane</keyword>
<name>A0A086LAS4_TOXGO</name>
<accession>A0A086LAS4</accession>
<evidence type="ECO:0000256" key="1">
    <source>
        <dbReference type="ARBA" id="ARBA00004141"/>
    </source>
</evidence>
<evidence type="ECO:0000313" key="5">
    <source>
        <dbReference type="EMBL" id="KFG53742.1"/>
    </source>
</evidence>
<comment type="subcellular location">
    <subcellularLocation>
        <location evidence="1">Membrane</location>
        <topology evidence="1">Multi-pass membrane protein</topology>
    </subcellularLocation>
</comment>
<dbReference type="VEuPathDB" id="ToxoDB:TGFOU_203300C"/>
<protein>
    <submittedName>
        <fullName evidence="5">Uncharacterized protein</fullName>
    </submittedName>
</protein>
<feature type="non-terminal residue" evidence="5">
    <location>
        <position position="1"/>
    </location>
</feature>
<evidence type="ECO:0000256" key="4">
    <source>
        <dbReference type="ARBA" id="ARBA00023136"/>
    </source>
</evidence>
<sequence>VAGLGPVKNVPGVENYDVTGLVKSHAQYPEMMPDILAFIGFDA</sequence>
<gene>
    <name evidence="5" type="ORF">TGFOU_203300C</name>
</gene>
<evidence type="ECO:0000313" key="6">
    <source>
        <dbReference type="Proteomes" id="UP000028838"/>
    </source>
</evidence>
<proteinExistence type="predicted"/>
<keyword evidence="3" id="KW-1133">Transmembrane helix</keyword>
<dbReference type="GO" id="GO:0016020">
    <property type="term" value="C:membrane"/>
    <property type="evidence" value="ECO:0007669"/>
    <property type="project" value="UniProtKB-SubCell"/>
</dbReference>
<dbReference type="InterPro" id="IPR007941">
    <property type="entry name" value="DUF726"/>
</dbReference>
<dbReference type="Pfam" id="PF05277">
    <property type="entry name" value="DUF726"/>
    <property type="match status" value="1"/>
</dbReference>
<comment type="caution">
    <text evidence="5">The sequence shown here is derived from an EMBL/GenBank/DDBJ whole genome shotgun (WGS) entry which is preliminary data.</text>
</comment>
<reference evidence="5 6" key="1">
    <citation type="submission" date="2014-07" db="EMBL/GenBank/DDBJ databases">
        <authorList>
            <person name="Sibley D."/>
            <person name="Venepally P."/>
            <person name="Karamycheva S."/>
            <person name="Hadjithomas M."/>
            <person name="Khan A."/>
            <person name="Brunk B."/>
            <person name="Roos D."/>
            <person name="Caler E."/>
            <person name="Lorenzi H."/>
        </authorList>
    </citation>
    <scope>NUCLEOTIDE SEQUENCE [LARGE SCALE GENOMIC DNA]</scope>
    <source>
        <strain evidence="5 6">FOU</strain>
    </source>
</reference>
<dbReference type="AlphaFoldDB" id="A0A086LAS4"/>
<dbReference type="Proteomes" id="UP000028838">
    <property type="component" value="Unassembled WGS sequence"/>
</dbReference>
<evidence type="ECO:0000256" key="3">
    <source>
        <dbReference type="ARBA" id="ARBA00022989"/>
    </source>
</evidence>
<keyword evidence="4" id="KW-0472">Membrane</keyword>
<organism evidence="5 6">
    <name type="scientific">Toxoplasma gondii FOU</name>
    <dbReference type="NCBI Taxonomy" id="943167"/>
    <lineage>
        <taxon>Eukaryota</taxon>
        <taxon>Sar</taxon>
        <taxon>Alveolata</taxon>
        <taxon>Apicomplexa</taxon>
        <taxon>Conoidasida</taxon>
        <taxon>Coccidia</taxon>
        <taxon>Eucoccidiorida</taxon>
        <taxon>Eimeriorina</taxon>
        <taxon>Sarcocystidae</taxon>
        <taxon>Toxoplasma</taxon>
    </lineage>
</organism>
<evidence type="ECO:0000256" key="2">
    <source>
        <dbReference type="ARBA" id="ARBA00022692"/>
    </source>
</evidence>